<dbReference type="GO" id="GO:0000324">
    <property type="term" value="C:fungal-type vacuole"/>
    <property type="evidence" value="ECO:0007669"/>
    <property type="project" value="TreeGrafter"/>
</dbReference>
<evidence type="ECO:0000256" key="7">
    <source>
        <dbReference type="RuleBase" id="RU361156"/>
    </source>
</evidence>
<dbReference type="PROSITE" id="PS00131">
    <property type="entry name" value="CARBOXYPEPT_SER_SER"/>
    <property type="match status" value="1"/>
</dbReference>
<comment type="similarity">
    <text evidence="1 7">Belongs to the peptidase S10 family.</text>
</comment>
<keyword evidence="5 7" id="KW-0378">Hydrolase</keyword>
<gene>
    <name evidence="8" type="ORF">PLEOSDRAFT_1049956</name>
</gene>
<keyword evidence="4 7" id="KW-0732">Signal</keyword>
<evidence type="ECO:0000313" key="9">
    <source>
        <dbReference type="Proteomes" id="UP000027073"/>
    </source>
</evidence>
<sequence>MIITNSILLCLAVLGGAQRSNQRGPSPFAFQFQQPIYQDFGERYDSGLFTPMERLDALSDKEFSILGHPVLPGYGVRIKRTRWCDDTVKAYTGYIDIQARHLFFYFFESRSEPDKDDVLLWTNGGPGGSSSVGLLMELGPCRVLDAEGPKFHPESWNTKANIFFIDQPVGTGFSYAEFGETAETTEDAAKDIAAFMVIFFEHFTKFKGRAFHLTGESYAGRYLPVYASEIYDQNARLVEQGLTPINLTSIMIGNGWTNMYSVLLSWPDFECSKIGRPVLDISTCVAAKKMVPRCKKWIQASCIDHFDGIDCNSAVSTCQAALGGPYVAAGWNPYDITQKCEDQESLCYSLTRRFLNASDTRELIGADPAAGNFELINRELHDAFFNNLDHMHTSVEHVAALLERDIRVLIYVGSYDWIAHWVGNERWTLDMEWSGKEEFNKQPLRDWVVDGKFAGKTRSAKGLTFATVEAAGHMVPYNKPKESLEMLLRWLAEEAL</sequence>
<name>A0A067N623_PLEO1</name>
<keyword evidence="6" id="KW-0325">Glycoprotein</keyword>
<accession>A0A067N623</accession>
<evidence type="ECO:0000256" key="5">
    <source>
        <dbReference type="ARBA" id="ARBA00022801"/>
    </source>
</evidence>
<dbReference type="HOGENOM" id="CLU_008523_10_4_1"/>
<evidence type="ECO:0000313" key="8">
    <source>
        <dbReference type="EMBL" id="KDQ22400.1"/>
    </source>
</evidence>
<dbReference type="STRING" id="1137138.A0A067N623"/>
<dbReference type="Gene3D" id="1.10.287.410">
    <property type="match status" value="1"/>
</dbReference>
<dbReference type="AlphaFoldDB" id="A0A067N623"/>
<reference evidence="9" key="1">
    <citation type="journal article" date="2014" name="Proc. Natl. Acad. Sci. U.S.A.">
        <title>Extensive sampling of basidiomycete genomes demonstrates inadequacy of the white-rot/brown-rot paradigm for wood decay fungi.</title>
        <authorList>
            <person name="Riley R."/>
            <person name="Salamov A.A."/>
            <person name="Brown D.W."/>
            <person name="Nagy L.G."/>
            <person name="Floudas D."/>
            <person name="Held B.W."/>
            <person name="Levasseur A."/>
            <person name="Lombard V."/>
            <person name="Morin E."/>
            <person name="Otillar R."/>
            <person name="Lindquist E.A."/>
            <person name="Sun H."/>
            <person name="LaButti K.M."/>
            <person name="Schmutz J."/>
            <person name="Jabbour D."/>
            <person name="Luo H."/>
            <person name="Baker S.E."/>
            <person name="Pisabarro A.G."/>
            <person name="Walton J.D."/>
            <person name="Blanchette R.A."/>
            <person name="Henrissat B."/>
            <person name="Martin F."/>
            <person name="Cullen D."/>
            <person name="Hibbett D.S."/>
            <person name="Grigoriev I.V."/>
        </authorList>
    </citation>
    <scope>NUCLEOTIDE SEQUENCE [LARGE SCALE GENOMIC DNA]</scope>
    <source>
        <strain evidence="9">PC15</strain>
    </source>
</reference>
<evidence type="ECO:0000256" key="2">
    <source>
        <dbReference type="ARBA" id="ARBA00022645"/>
    </source>
</evidence>
<dbReference type="VEuPathDB" id="FungiDB:PLEOSDRAFT_1049956"/>
<dbReference type="Gene3D" id="3.40.50.1820">
    <property type="entry name" value="alpha/beta hydrolase"/>
    <property type="match status" value="1"/>
</dbReference>
<dbReference type="PANTHER" id="PTHR11802:SF113">
    <property type="entry name" value="SERINE CARBOXYPEPTIDASE CTSA-4.1"/>
    <property type="match status" value="1"/>
</dbReference>
<keyword evidence="2 7" id="KW-0121">Carboxypeptidase</keyword>
<evidence type="ECO:0000256" key="3">
    <source>
        <dbReference type="ARBA" id="ARBA00022670"/>
    </source>
</evidence>
<dbReference type="EMBL" id="KL198014">
    <property type="protein sequence ID" value="KDQ22400.1"/>
    <property type="molecule type" value="Genomic_DNA"/>
</dbReference>
<dbReference type="OrthoDB" id="443318at2759"/>
<evidence type="ECO:0000256" key="6">
    <source>
        <dbReference type="ARBA" id="ARBA00023180"/>
    </source>
</evidence>
<evidence type="ECO:0000256" key="1">
    <source>
        <dbReference type="ARBA" id="ARBA00009431"/>
    </source>
</evidence>
<dbReference type="InterPro" id="IPR029058">
    <property type="entry name" value="AB_hydrolase_fold"/>
</dbReference>
<feature type="chain" id="PRO_5006512172" description="Carboxypeptidase" evidence="7">
    <location>
        <begin position="18"/>
        <end position="496"/>
    </location>
</feature>
<dbReference type="SUPFAM" id="SSF53474">
    <property type="entry name" value="alpha/beta-Hydrolases"/>
    <property type="match status" value="1"/>
</dbReference>
<feature type="signal peptide" evidence="7">
    <location>
        <begin position="1"/>
        <end position="17"/>
    </location>
</feature>
<dbReference type="PRINTS" id="PR00724">
    <property type="entry name" value="CRBOXYPTASEC"/>
</dbReference>
<keyword evidence="3 7" id="KW-0645">Protease</keyword>
<dbReference type="Proteomes" id="UP000027073">
    <property type="component" value="Unassembled WGS sequence"/>
</dbReference>
<dbReference type="Pfam" id="PF00450">
    <property type="entry name" value="Peptidase_S10"/>
    <property type="match status" value="1"/>
</dbReference>
<dbReference type="InterPro" id="IPR018202">
    <property type="entry name" value="Ser_caboxypep_ser_AS"/>
</dbReference>
<dbReference type="GO" id="GO:0006508">
    <property type="term" value="P:proteolysis"/>
    <property type="evidence" value="ECO:0007669"/>
    <property type="project" value="UniProtKB-KW"/>
</dbReference>
<evidence type="ECO:0000256" key="4">
    <source>
        <dbReference type="ARBA" id="ARBA00022729"/>
    </source>
</evidence>
<dbReference type="GO" id="GO:0004185">
    <property type="term" value="F:serine-type carboxypeptidase activity"/>
    <property type="evidence" value="ECO:0007669"/>
    <property type="project" value="UniProtKB-UniRule"/>
</dbReference>
<protein>
    <recommendedName>
        <fullName evidence="7">Carboxypeptidase</fullName>
        <ecNumber evidence="7">3.4.16.-</ecNumber>
    </recommendedName>
</protein>
<dbReference type="EC" id="3.4.16.-" evidence="7"/>
<dbReference type="InterPro" id="IPR001563">
    <property type="entry name" value="Peptidase_S10"/>
</dbReference>
<dbReference type="InParanoid" id="A0A067N623"/>
<organism evidence="8 9">
    <name type="scientific">Pleurotus ostreatus (strain PC15)</name>
    <name type="common">Oyster mushroom</name>
    <dbReference type="NCBI Taxonomy" id="1137138"/>
    <lineage>
        <taxon>Eukaryota</taxon>
        <taxon>Fungi</taxon>
        <taxon>Dikarya</taxon>
        <taxon>Basidiomycota</taxon>
        <taxon>Agaricomycotina</taxon>
        <taxon>Agaricomycetes</taxon>
        <taxon>Agaricomycetidae</taxon>
        <taxon>Agaricales</taxon>
        <taxon>Pleurotineae</taxon>
        <taxon>Pleurotaceae</taxon>
        <taxon>Pleurotus</taxon>
    </lineage>
</organism>
<proteinExistence type="inferred from homology"/>
<dbReference type="PANTHER" id="PTHR11802">
    <property type="entry name" value="SERINE PROTEASE FAMILY S10 SERINE CARBOXYPEPTIDASE"/>
    <property type="match status" value="1"/>
</dbReference>